<dbReference type="RefSeq" id="XP_001327272.1">
    <property type="nucleotide sequence ID" value="XM_001327237.1"/>
</dbReference>
<dbReference type="PROSITE" id="PS50030">
    <property type="entry name" value="UBA"/>
    <property type="match status" value="1"/>
</dbReference>
<evidence type="ECO:0000313" key="4">
    <source>
        <dbReference type="EMBL" id="EAY15049.1"/>
    </source>
</evidence>
<dbReference type="AlphaFoldDB" id="A2DX22"/>
<dbReference type="Proteomes" id="UP000001542">
    <property type="component" value="Unassembled WGS sequence"/>
</dbReference>
<evidence type="ECO:0000259" key="3">
    <source>
        <dbReference type="PROSITE" id="PS50053"/>
    </source>
</evidence>
<dbReference type="SUPFAM" id="SSF54236">
    <property type="entry name" value="Ubiquitin-like"/>
    <property type="match status" value="1"/>
</dbReference>
<evidence type="ECO:0000313" key="5">
    <source>
        <dbReference type="Proteomes" id="UP000001542"/>
    </source>
</evidence>
<dbReference type="PROSITE" id="PS50053">
    <property type="entry name" value="UBIQUITIN_2"/>
    <property type="match status" value="1"/>
</dbReference>
<protein>
    <recommendedName>
        <fullName evidence="6">Ubiquitin-like domain-containing protein</fullName>
    </recommendedName>
</protein>
<dbReference type="KEGG" id="tva:4773049"/>
<evidence type="ECO:0000256" key="1">
    <source>
        <dbReference type="SAM" id="MobiDB-lite"/>
    </source>
</evidence>
<proteinExistence type="predicted"/>
<reference evidence="4" key="2">
    <citation type="journal article" date="2007" name="Science">
        <title>Draft genome sequence of the sexually transmitted pathogen Trichomonas vaginalis.</title>
        <authorList>
            <person name="Carlton J.M."/>
            <person name="Hirt R.P."/>
            <person name="Silva J.C."/>
            <person name="Delcher A.L."/>
            <person name="Schatz M."/>
            <person name="Zhao Q."/>
            <person name="Wortman J.R."/>
            <person name="Bidwell S.L."/>
            <person name="Alsmark U.C.M."/>
            <person name="Besteiro S."/>
            <person name="Sicheritz-Ponten T."/>
            <person name="Noel C.J."/>
            <person name="Dacks J.B."/>
            <person name="Foster P.G."/>
            <person name="Simillion C."/>
            <person name="Van de Peer Y."/>
            <person name="Miranda-Saavedra D."/>
            <person name="Barton G.J."/>
            <person name="Westrop G.D."/>
            <person name="Mueller S."/>
            <person name="Dessi D."/>
            <person name="Fiori P.L."/>
            <person name="Ren Q."/>
            <person name="Paulsen I."/>
            <person name="Zhang H."/>
            <person name="Bastida-Corcuera F.D."/>
            <person name="Simoes-Barbosa A."/>
            <person name="Brown M.T."/>
            <person name="Hayes R.D."/>
            <person name="Mukherjee M."/>
            <person name="Okumura C.Y."/>
            <person name="Schneider R."/>
            <person name="Smith A.J."/>
            <person name="Vanacova S."/>
            <person name="Villalvazo M."/>
            <person name="Haas B.J."/>
            <person name="Pertea M."/>
            <person name="Feldblyum T.V."/>
            <person name="Utterback T.R."/>
            <person name="Shu C.L."/>
            <person name="Osoegawa K."/>
            <person name="de Jong P.J."/>
            <person name="Hrdy I."/>
            <person name="Horvathova L."/>
            <person name="Zubacova Z."/>
            <person name="Dolezal P."/>
            <person name="Malik S.B."/>
            <person name="Logsdon J.M. Jr."/>
            <person name="Henze K."/>
            <person name="Gupta A."/>
            <person name="Wang C.C."/>
            <person name="Dunne R.L."/>
            <person name="Upcroft J.A."/>
            <person name="Upcroft P."/>
            <person name="White O."/>
            <person name="Salzberg S.L."/>
            <person name="Tang P."/>
            <person name="Chiu C.-H."/>
            <person name="Lee Y.-S."/>
            <person name="Embley T.M."/>
            <person name="Coombs G.H."/>
            <person name="Mottram J.C."/>
            <person name="Tachezy J."/>
            <person name="Fraser-Liggett C.M."/>
            <person name="Johnson P.J."/>
        </authorList>
    </citation>
    <scope>NUCLEOTIDE SEQUENCE [LARGE SCALE GENOMIC DNA]</scope>
    <source>
        <strain evidence="4">G3</strain>
    </source>
</reference>
<evidence type="ECO:0000259" key="2">
    <source>
        <dbReference type="PROSITE" id="PS50030"/>
    </source>
</evidence>
<dbReference type="Gene3D" id="3.10.20.90">
    <property type="entry name" value="Phosphatidylinositol 3-kinase Catalytic Subunit, Chain A, domain 1"/>
    <property type="match status" value="1"/>
</dbReference>
<dbReference type="VEuPathDB" id="TrichDB:TVAGG3_0185190"/>
<dbReference type="EMBL" id="DS113261">
    <property type="protein sequence ID" value="EAY15049.1"/>
    <property type="molecule type" value="Genomic_DNA"/>
</dbReference>
<feature type="compositionally biased region" description="Low complexity" evidence="1">
    <location>
        <begin position="144"/>
        <end position="158"/>
    </location>
</feature>
<feature type="domain" description="UBA" evidence="2">
    <location>
        <begin position="85"/>
        <end position="125"/>
    </location>
</feature>
<dbReference type="InterPro" id="IPR000626">
    <property type="entry name" value="Ubiquitin-like_dom"/>
</dbReference>
<evidence type="ECO:0008006" key="6">
    <source>
        <dbReference type="Google" id="ProtNLM"/>
    </source>
</evidence>
<dbReference type="InParanoid" id="A2DX22"/>
<dbReference type="Pfam" id="PF00240">
    <property type="entry name" value="ubiquitin"/>
    <property type="match status" value="1"/>
</dbReference>
<reference evidence="4" key="1">
    <citation type="submission" date="2006-10" db="EMBL/GenBank/DDBJ databases">
        <authorList>
            <person name="Amadeo P."/>
            <person name="Zhao Q."/>
            <person name="Wortman J."/>
            <person name="Fraser-Liggett C."/>
            <person name="Carlton J."/>
        </authorList>
    </citation>
    <scope>NUCLEOTIDE SEQUENCE</scope>
    <source>
        <strain evidence="4">G3</strain>
    </source>
</reference>
<name>A2DX22_TRIV3</name>
<dbReference type="InterPro" id="IPR015940">
    <property type="entry name" value="UBA"/>
</dbReference>
<feature type="region of interest" description="Disordered" evidence="1">
    <location>
        <begin position="137"/>
        <end position="158"/>
    </location>
</feature>
<dbReference type="InterPro" id="IPR029071">
    <property type="entry name" value="Ubiquitin-like_domsf"/>
</dbReference>
<gene>
    <name evidence="4" type="ORF">TVAG_019490</name>
</gene>
<accession>A2DX22</accession>
<feature type="domain" description="Ubiquitin-like" evidence="3">
    <location>
        <begin position="1"/>
        <end position="54"/>
    </location>
</feature>
<dbReference type="VEuPathDB" id="TrichDB:TVAG_019490"/>
<organism evidence="4 5">
    <name type="scientific">Trichomonas vaginalis (strain ATCC PRA-98 / G3)</name>
    <dbReference type="NCBI Taxonomy" id="412133"/>
    <lineage>
        <taxon>Eukaryota</taxon>
        <taxon>Metamonada</taxon>
        <taxon>Parabasalia</taxon>
        <taxon>Trichomonadida</taxon>
        <taxon>Trichomonadidae</taxon>
        <taxon>Trichomonas</taxon>
    </lineage>
</organism>
<keyword evidence="5" id="KW-1185">Reference proteome</keyword>
<sequence>MIVNIPERNTRLELKVKKNTTIYSIKLAIQKKLSISKENLIIYLSGKQLSDNDTPFQDKDENDVTLTVSISDSPEKKEPASFKSEIKESDIKYFDNLGFSPCVITNAIITSHGDISKASDLLFNSRTVKVVSVMPIDTNTNSTDSPNRSDSENSSSDNVENTINLCSLINQYYACHGDWQSIQHQFPTIPVSTLHFILYWLSFNLQKCPQVFDLSIKTSKVKKLFIYFHQGVKVENLCKLIHIRDVSLLRTYYDIITRCICECDSLETFSKENPDSKIFITKFEKMMDQIEHLVTKKKEENHILSFYHKEFEVVSSPEARDIETDINGFFILPNHVINIPKLVSSFVQSGYSEKSLLLQYPDFSLGYLVYLLYLVHLGFDTRRRTMNSWRPKELRFLLEQGYEGASVPQMKEFLDEKDSNQISQKLKLVKNCIKNSTNFSKFCSQFKDFVVPSDSSYDDDGVPDYLYKLFDEFSHQDKDISVENSLGALTILLPDKIPPCNEIIFDHKVHI</sequence>